<evidence type="ECO:0000256" key="13">
    <source>
        <dbReference type="SAM" id="SignalP"/>
    </source>
</evidence>
<dbReference type="InterPro" id="IPR057074">
    <property type="entry name" value="IR75A_N"/>
</dbReference>
<keyword evidence="3" id="KW-1003">Cell membrane</keyword>
<dbReference type="PANTHER" id="PTHR42643">
    <property type="entry name" value="IONOTROPIC RECEPTOR 20A-RELATED"/>
    <property type="match status" value="1"/>
</dbReference>
<keyword evidence="5 12" id="KW-1133">Transmembrane helix</keyword>
<evidence type="ECO:0000256" key="12">
    <source>
        <dbReference type="SAM" id="Phobius"/>
    </source>
</evidence>
<proteinExistence type="predicted"/>
<keyword evidence="4 12" id="KW-0812">Transmembrane</keyword>
<evidence type="ECO:0000259" key="15">
    <source>
        <dbReference type="Pfam" id="PF24576"/>
    </source>
</evidence>
<evidence type="ECO:0000256" key="2">
    <source>
        <dbReference type="ARBA" id="ARBA00022448"/>
    </source>
</evidence>
<feature type="chain" id="PRO_5042153401" evidence="13">
    <location>
        <begin position="18"/>
        <end position="392"/>
    </location>
</feature>
<reference evidence="16" key="1">
    <citation type="journal article" date="2023" name="IScience">
        <title>Live-bearing cockroach genome reveals convergent evolutionary mechanisms linked to viviparity in insects and beyond.</title>
        <authorList>
            <person name="Fouks B."/>
            <person name="Harrison M.C."/>
            <person name="Mikhailova A.A."/>
            <person name="Marchal E."/>
            <person name="English S."/>
            <person name="Carruthers M."/>
            <person name="Jennings E.C."/>
            <person name="Chiamaka E.L."/>
            <person name="Frigard R.A."/>
            <person name="Pippel M."/>
            <person name="Attardo G.M."/>
            <person name="Benoit J.B."/>
            <person name="Bornberg-Bauer E."/>
            <person name="Tobe S.S."/>
        </authorList>
    </citation>
    <scope>NUCLEOTIDE SEQUENCE</scope>
    <source>
        <strain evidence="16">Stay&amp;Tobe</strain>
    </source>
</reference>
<accession>A0AAD8A1T8</accession>
<gene>
    <name evidence="16" type="ORF">L9F63_016154</name>
</gene>
<dbReference type="AlphaFoldDB" id="A0AAD8A1T8"/>
<keyword evidence="8" id="KW-0675">Receptor</keyword>
<sequence length="392" mass="44557">MMLSKWLLLLDTSSVIEEFFAGCNIPFDCEFIVAHRNQDELIVLNEIYRVAKGLPLQIYNYGHWKSENDFNFTSLEFYRRRSNLNGLFIPAATIENPPITELEESEKGIKIKGFFGRIWNILEDQMNFTSSFTVPEDGERGLVMKNGTANGMIRMIEDEQVHVAVDAFGFSAMRAKVVDFTVPLLSTKYCVLVKPPDTTNLQWNNFLAPFSEMLWVAMVVTVLVIAIHLTLLCYLGQHYGNHEAEHLKYYTFSDSLLLVLGIFCQQGNVHLLSIRVHIYIHKCCDDIWDVLCYFHFLCDSAGQQAALQRLEEPHLRGRIHIWNIPEVHASILEGMNRVCNSKHSLLVTLDTALAFKNKIGCNVVPPATGDQPLHTTGIGHNQEQSIQGIVQL</sequence>
<evidence type="ECO:0000256" key="5">
    <source>
        <dbReference type="ARBA" id="ARBA00022989"/>
    </source>
</evidence>
<dbReference type="Pfam" id="PF24576">
    <property type="entry name" value="IR75A_N"/>
    <property type="match status" value="1"/>
</dbReference>
<feature type="domain" description="Ionotropic glutamate receptor L-glutamate and glycine-binding" evidence="14">
    <location>
        <begin position="94"/>
        <end position="196"/>
    </location>
</feature>
<dbReference type="Gene3D" id="1.10.287.70">
    <property type="match status" value="1"/>
</dbReference>
<dbReference type="GO" id="GO:0015276">
    <property type="term" value="F:ligand-gated monoatomic ion channel activity"/>
    <property type="evidence" value="ECO:0007669"/>
    <property type="project" value="InterPro"/>
</dbReference>
<evidence type="ECO:0000256" key="1">
    <source>
        <dbReference type="ARBA" id="ARBA00004651"/>
    </source>
</evidence>
<dbReference type="Gene3D" id="3.40.190.10">
    <property type="entry name" value="Periplasmic binding protein-like II"/>
    <property type="match status" value="1"/>
</dbReference>
<evidence type="ECO:0000313" key="17">
    <source>
        <dbReference type="Proteomes" id="UP001233999"/>
    </source>
</evidence>
<feature type="signal peptide" evidence="13">
    <location>
        <begin position="1"/>
        <end position="17"/>
    </location>
</feature>
<comment type="caution">
    <text evidence="16">The sequence shown here is derived from an EMBL/GenBank/DDBJ whole genome shotgun (WGS) entry which is preliminary data.</text>
</comment>
<name>A0AAD8A1T8_DIPPU</name>
<evidence type="ECO:0000256" key="9">
    <source>
        <dbReference type="ARBA" id="ARBA00023180"/>
    </source>
</evidence>
<evidence type="ECO:0000256" key="3">
    <source>
        <dbReference type="ARBA" id="ARBA00022475"/>
    </source>
</evidence>
<keyword evidence="13" id="KW-0732">Signal</keyword>
<keyword evidence="2" id="KW-0813">Transport</keyword>
<keyword evidence="10" id="KW-1071">Ligand-gated ion channel</keyword>
<evidence type="ECO:0000256" key="11">
    <source>
        <dbReference type="ARBA" id="ARBA00023303"/>
    </source>
</evidence>
<dbReference type="InterPro" id="IPR019594">
    <property type="entry name" value="Glu/Gly-bd"/>
</dbReference>
<keyword evidence="11" id="KW-0407">Ion channel</keyword>
<keyword evidence="6" id="KW-0406">Ion transport</keyword>
<evidence type="ECO:0000256" key="6">
    <source>
        <dbReference type="ARBA" id="ARBA00023065"/>
    </source>
</evidence>
<dbReference type="SUPFAM" id="SSF53850">
    <property type="entry name" value="Periplasmic binding protein-like II"/>
    <property type="match status" value="1"/>
</dbReference>
<keyword evidence="7 12" id="KW-0472">Membrane</keyword>
<evidence type="ECO:0000256" key="8">
    <source>
        <dbReference type="ARBA" id="ARBA00023170"/>
    </source>
</evidence>
<organism evidence="16 17">
    <name type="scientific">Diploptera punctata</name>
    <name type="common">Pacific beetle cockroach</name>
    <dbReference type="NCBI Taxonomy" id="6984"/>
    <lineage>
        <taxon>Eukaryota</taxon>
        <taxon>Metazoa</taxon>
        <taxon>Ecdysozoa</taxon>
        <taxon>Arthropoda</taxon>
        <taxon>Hexapoda</taxon>
        <taxon>Insecta</taxon>
        <taxon>Pterygota</taxon>
        <taxon>Neoptera</taxon>
        <taxon>Polyneoptera</taxon>
        <taxon>Dictyoptera</taxon>
        <taxon>Blattodea</taxon>
        <taxon>Blaberoidea</taxon>
        <taxon>Blaberidae</taxon>
        <taxon>Diplopterinae</taxon>
        <taxon>Diploptera</taxon>
    </lineage>
</organism>
<dbReference type="Pfam" id="PF10613">
    <property type="entry name" value="Lig_chan-Glu_bd"/>
    <property type="match status" value="1"/>
</dbReference>
<feature type="domain" description="Ionotropic receptor 75a N-terminal" evidence="15">
    <location>
        <begin position="5"/>
        <end position="93"/>
    </location>
</feature>
<dbReference type="Proteomes" id="UP001233999">
    <property type="component" value="Unassembled WGS sequence"/>
</dbReference>
<evidence type="ECO:0000256" key="4">
    <source>
        <dbReference type="ARBA" id="ARBA00022692"/>
    </source>
</evidence>
<dbReference type="PANTHER" id="PTHR42643:SF30">
    <property type="entry name" value="IONOTROPIC RECEPTOR 40A-RELATED"/>
    <property type="match status" value="1"/>
</dbReference>
<dbReference type="InterPro" id="IPR052192">
    <property type="entry name" value="Insect_Ionotropic_Sensory_Rcpt"/>
</dbReference>
<evidence type="ECO:0000259" key="14">
    <source>
        <dbReference type="Pfam" id="PF10613"/>
    </source>
</evidence>
<protein>
    <submittedName>
        <fullName evidence="16">Uncharacterized protein</fullName>
    </submittedName>
</protein>
<evidence type="ECO:0000256" key="10">
    <source>
        <dbReference type="ARBA" id="ARBA00023286"/>
    </source>
</evidence>
<dbReference type="EMBL" id="JASPKZ010004194">
    <property type="protein sequence ID" value="KAJ9590823.1"/>
    <property type="molecule type" value="Genomic_DNA"/>
</dbReference>
<evidence type="ECO:0000256" key="7">
    <source>
        <dbReference type="ARBA" id="ARBA00023136"/>
    </source>
</evidence>
<comment type="subcellular location">
    <subcellularLocation>
        <location evidence="1">Cell membrane</location>
        <topology evidence="1">Multi-pass membrane protein</topology>
    </subcellularLocation>
</comment>
<feature type="transmembrane region" description="Helical" evidence="12">
    <location>
        <begin position="213"/>
        <end position="235"/>
    </location>
</feature>
<reference evidence="16" key="2">
    <citation type="submission" date="2023-05" db="EMBL/GenBank/DDBJ databases">
        <authorList>
            <person name="Fouks B."/>
        </authorList>
    </citation>
    <scope>NUCLEOTIDE SEQUENCE</scope>
    <source>
        <strain evidence="16">Stay&amp;Tobe</strain>
        <tissue evidence="16">Testes</tissue>
    </source>
</reference>
<keyword evidence="9" id="KW-0325">Glycoprotein</keyword>
<evidence type="ECO:0000313" key="16">
    <source>
        <dbReference type="EMBL" id="KAJ9590823.1"/>
    </source>
</evidence>
<keyword evidence="17" id="KW-1185">Reference proteome</keyword>
<dbReference type="GO" id="GO:0005886">
    <property type="term" value="C:plasma membrane"/>
    <property type="evidence" value="ECO:0007669"/>
    <property type="project" value="UniProtKB-SubCell"/>
</dbReference>